<keyword evidence="1 4" id="KW-0378">Hydrolase</keyword>
<dbReference type="Pfam" id="PF00561">
    <property type="entry name" value="Abhydrolase_1"/>
    <property type="match status" value="1"/>
</dbReference>
<gene>
    <name evidence="4" type="ORF">B7P34_20725</name>
</gene>
<dbReference type="Proteomes" id="UP000242427">
    <property type="component" value="Unassembled WGS sequence"/>
</dbReference>
<dbReference type="PRINTS" id="PR00111">
    <property type="entry name" value="ABHYDROLASE"/>
</dbReference>
<sequence>MEQMVPVGDGEVWADDSQGERTGAGERGESGGLPLVLLHPGIADSRIWDPVLPRLVERHRVIRFDVRGYGHSPAPTTKFSLVEDLVAVLDHFGLNRVALVGSSMGGAAAVNLALDDPARVAALALLVPGVTGYEGLAAPGFMAEVERLAGAGDMDGLVALTLRTFGAAGTDGDAEAAAHVRSAIPAWFTNHPHQVPDAPAFDRLGELGMPCVLALGEKDQPEVIRCNEAMAARIPGCHLVRLPESDHLPTLREPETVANLILKACRGPAS</sequence>
<dbReference type="AlphaFoldDB" id="A0A9X7PGD6"/>
<organism evidence="4 5">
    <name type="scientific">Streptosporangium nondiastaticum</name>
    <dbReference type="NCBI Taxonomy" id="35764"/>
    <lineage>
        <taxon>Bacteria</taxon>
        <taxon>Bacillati</taxon>
        <taxon>Actinomycetota</taxon>
        <taxon>Actinomycetes</taxon>
        <taxon>Streptosporangiales</taxon>
        <taxon>Streptosporangiaceae</taxon>
        <taxon>Streptosporangium</taxon>
    </lineage>
</organism>
<dbReference type="GO" id="GO:0016787">
    <property type="term" value="F:hydrolase activity"/>
    <property type="evidence" value="ECO:0007669"/>
    <property type="project" value="UniProtKB-KW"/>
</dbReference>
<name>A0A9X7PGD6_9ACTN</name>
<accession>A0A9X7PGD6</accession>
<dbReference type="InterPro" id="IPR000073">
    <property type="entry name" value="AB_hydrolase_1"/>
</dbReference>
<evidence type="ECO:0000259" key="3">
    <source>
        <dbReference type="Pfam" id="PF00561"/>
    </source>
</evidence>
<evidence type="ECO:0000313" key="4">
    <source>
        <dbReference type="EMBL" id="PSJ26873.1"/>
    </source>
</evidence>
<dbReference type="InterPro" id="IPR050266">
    <property type="entry name" value="AB_hydrolase_sf"/>
</dbReference>
<protein>
    <submittedName>
        <fullName evidence="4">Alpha/beta hydrolase</fullName>
    </submittedName>
</protein>
<reference evidence="4 5" key="1">
    <citation type="submission" date="2018-03" db="EMBL/GenBank/DDBJ databases">
        <title>Chitinolytic properties of Streptosporangium nondiastaticum TBG75A20.</title>
        <authorList>
            <person name="Gayathri V."/>
            <person name="Shiburaj S."/>
        </authorList>
    </citation>
    <scope>NUCLEOTIDE SEQUENCE [LARGE SCALE GENOMIC DNA]</scope>
    <source>
        <strain evidence="4 5">TBG75A20</strain>
    </source>
</reference>
<dbReference type="PANTHER" id="PTHR43798:SF31">
    <property type="entry name" value="AB HYDROLASE SUPERFAMILY PROTEIN YCLE"/>
    <property type="match status" value="1"/>
</dbReference>
<comment type="caution">
    <text evidence="4">The sequence shown here is derived from an EMBL/GenBank/DDBJ whole genome shotgun (WGS) entry which is preliminary data.</text>
</comment>
<dbReference type="EMBL" id="PXWG01000058">
    <property type="protein sequence ID" value="PSJ26873.1"/>
    <property type="molecule type" value="Genomic_DNA"/>
</dbReference>
<dbReference type="InterPro" id="IPR029058">
    <property type="entry name" value="AB_hydrolase_fold"/>
</dbReference>
<proteinExistence type="predicted"/>
<dbReference type="RefSeq" id="WP_106678559.1">
    <property type="nucleotide sequence ID" value="NZ_PXWG01000058.1"/>
</dbReference>
<evidence type="ECO:0000256" key="1">
    <source>
        <dbReference type="ARBA" id="ARBA00022801"/>
    </source>
</evidence>
<dbReference type="OrthoDB" id="495620at2"/>
<dbReference type="PANTHER" id="PTHR43798">
    <property type="entry name" value="MONOACYLGLYCEROL LIPASE"/>
    <property type="match status" value="1"/>
</dbReference>
<evidence type="ECO:0000256" key="2">
    <source>
        <dbReference type="SAM" id="MobiDB-lite"/>
    </source>
</evidence>
<feature type="domain" description="AB hydrolase-1" evidence="3">
    <location>
        <begin position="34"/>
        <end position="245"/>
    </location>
</feature>
<dbReference type="Gene3D" id="3.40.50.1820">
    <property type="entry name" value="alpha/beta hydrolase"/>
    <property type="match status" value="1"/>
</dbReference>
<dbReference type="GO" id="GO:0016020">
    <property type="term" value="C:membrane"/>
    <property type="evidence" value="ECO:0007669"/>
    <property type="project" value="TreeGrafter"/>
</dbReference>
<evidence type="ECO:0000313" key="5">
    <source>
        <dbReference type="Proteomes" id="UP000242427"/>
    </source>
</evidence>
<dbReference type="SUPFAM" id="SSF53474">
    <property type="entry name" value="alpha/beta-Hydrolases"/>
    <property type="match status" value="1"/>
</dbReference>
<feature type="region of interest" description="Disordered" evidence="2">
    <location>
        <begin position="1"/>
        <end position="30"/>
    </location>
</feature>
<keyword evidence="5" id="KW-1185">Reference proteome</keyword>